<dbReference type="GO" id="GO:0016747">
    <property type="term" value="F:acyltransferase activity, transferring groups other than amino-acyl groups"/>
    <property type="evidence" value="ECO:0007669"/>
    <property type="project" value="InterPro"/>
</dbReference>
<dbReference type="PANTHER" id="PTHR42791:SF2">
    <property type="entry name" value="N-ACETYLTRANSFERASE DOMAIN-CONTAINING PROTEIN"/>
    <property type="match status" value="1"/>
</dbReference>
<dbReference type="InterPro" id="IPR000182">
    <property type="entry name" value="GNAT_dom"/>
</dbReference>
<comment type="caution">
    <text evidence="2">The sequence shown here is derived from an EMBL/GenBank/DDBJ whole genome shotgun (WGS) entry which is preliminary data.</text>
</comment>
<dbReference type="Proteomes" id="UP001287356">
    <property type="component" value="Unassembled WGS sequence"/>
</dbReference>
<proteinExistence type="predicted"/>
<reference evidence="2" key="1">
    <citation type="journal article" date="2023" name="Mol. Phylogenet. Evol.">
        <title>Genome-scale phylogeny and comparative genomics of the fungal order Sordariales.</title>
        <authorList>
            <person name="Hensen N."/>
            <person name="Bonometti L."/>
            <person name="Westerberg I."/>
            <person name="Brannstrom I.O."/>
            <person name="Guillou S."/>
            <person name="Cros-Aarteil S."/>
            <person name="Calhoun S."/>
            <person name="Haridas S."/>
            <person name="Kuo A."/>
            <person name="Mondo S."/>
            <person name="Pangilinan J."/>
            <person name="Riley R."/>
            <person name="LaButti K."/>
            <person name="Andreopoulos B."/>
            <person name="Lipzen A."/>
            <person name="Chen C."/>
            <person name="Yan M."/>
            <person name="Daum C."/>
            <person name="Ng V."/>
            <person name="Clum A."/>
            <person name="Steindorff A."/>
            <person name="Ohm R.A."/>
            <person name="Martin F."/>
            <person name="Silar P."/>
            <person name="Natvig D.O."/>
            <person name="Lalanne C."/>
            <person name="Gautier V."/>
            <person name="Ament-Velasquez S.L."/>
            <person name="Kruys A."/>
            <person name="Hutchinson M.I."/>
            <person name="Powell A.J."/>
            <person name="Barry K."/>
            <person name="Miller A.N."/>
            <person name="Grigoriev I.V."/>
            <person name="Debuchy R."/>
            <person name="Gladieux P."/>
            <person name="Hiltunen Thoren M."/>
            <person name="Johannesson H."/>
        </authorList>
    </citation>
    <scope>NUCLEOTIDE SEQUENCE</scope>
    <source>
        <strain evidence="2">CBS 958.72</strain>
    </source>
</reference>
<dbReference type="Pfam" id="PF13508">
    <property type="entry name" value="Acetyltransf_7"/>
    <property type="match status" value="1"/>
</dbReference>
<dbReference type="Gene3D" id="3.40.630.30">
    <property type="match status" value="1"/>
</dbReference>
<protein>
    <submittedName>
        <fullName evidence="2">Acyl-CoA N-acyltransferase</fullName>
    </submittedName>
</protein>
<dbReference type="SUPFAM" id="SSF55729">
    <property type="entry name" value="Acyl-CoA N-acyltransferases (Nat)"/>
    <property type="match status" value="1"/>
</dbReference>
<accession>A0AAE0N1I0</accession>
<reference evidence="2" key="2">
    <citation type="submission" date="2023-06" db="EMBL/GenBank/DDBJ databases">
        <authorList>
            <consortium name="Lawrence Berkeley National Laboratory"/>
            <person name="Haridas S."/>
            <person name="Hensen N."/>
            <person name="Bonometti L."/>
            <person name="Westerberg I."/>
            <person name="Brannstrom I.O."/>
            <person name="Guillou S."/>
            <person name="Cros-Aarteil S."/>
            <person name="Calhoun S."/>
            <person name="Kuo A."/>
            <person name="Mondo S."/>
            <person name="Pangilinan J."/>
            <person name="Riley R."/>
            <person name="Labutti K."/>
            <person name="Andreopoulos B."/>
            <person name="Lipzen A."/>
            <person name="Chen C."/>
            <person name="Yanf M."/>
            <person name="Daum C."/>
            <person name="Ng V."/>
            <person name="Clum A."/>
            <person name="Steindorff A."/>
            <person name="Ohm R."/>
            <person name="Martin F."/>
            <person name="Silar P."/>
            <person name="Natvig D."/>
            <person name="Lalanne C."/>
            <person name="Gautier V."/>
            <person name="Ament-Velasquez S.L."/>
            <person name="Kruys A."/>
            <person name="Hutchinson M.I."/>
            <person name="Powell A.J."/>
            <person name="Barry K."/>
            <person name="Miller A.N."/>
            <person name="Grigoriev I.V."/>
            <person name="Debuchy R."/>
            <person name="Gladieux P."/>
            <person name="Thoren M.H."/>
            <person name="Johannesson H."/>
        </authorList>
    </citation>
    <scope>NUCLEOTIDE SEQUENCE</scope>
    <source>
        <strain evidence="2">CBS 958.72</strain>
    </source>
</reference>
<keyword evidence="3" id="KW-1185">Reference proteome</keyword>
<sequence length="214" mass="23884">MPLHIRPAVKSDMAAVGRIATDAFKDTLSTVLFPAHLRPADQPDLDEEPAWRAARTWRRMSEGMPTMVAVDTIDGHETVVAFAQWDKPHVAGTTLPTKESEKDGDPITLDKTALDAIYVIMDAETERLIGPTAHNDLWYLLILTVDPRHHRRGIGKMLVRWGLDQAAAEKKGVFLSASAAGKPMYQSLGFRDLGTFEMLGLPHYTMLWEPENKK</sequence>
<dbReference type="PANTHER" id="PTHR42791">
    <property type="entry name" value="GNAT FAMILY ACETYLTRANSFERASE"/>
    <property type="match status" value="1"/>
</dbReference>
<dbReference type="CDD" id="cd04301">
    <property type="entry name" value="NAT_SF"/>
    <property type="match status" value="1"/>
</dbReference>
<dbReference type="InterPro" id="IPR016181">
    <property type="entry name" value="Acyl_CoA_acyltransferase"/>
</dbReference>
<gene>
    <name evidence="2" type="ORF">B0T24DRAFT_635866</name>
</gene>
<evidence type="ECO:0000259" key="1">
    <source>
        <dbReference type="PROSITE" id="PS51186"/>
    </source>
</evidence>
<name>A0AAE0N1I0_9PEZI</name>
<evidence type="ECO:0000313" key="2">
    <source>
        <dbReference type="EMBL" id="KAK3367436.1"/>
    </source>
</evidence>
<dbReference type="EMBL" id="JAULSN010000007">
    <property type="protein sequence ID" value="KAK3367436.1"/>
    <property type="molecule type" value="Genomic_DNA"/>
</dbReference>
<evidence type="ECO:0000313" key="3">
    <source>
        <dbReference type="Proteomes" id="UP001287356"/>
    </source>
</evidence>
<organism evidence="2 3">
    <name type="scientific">Lasiosphaeria ovina</name>
    <dbReference type="NCBI Taxonomy" id="92902"/>
    <lineage>
        <taxon>Eukaryota</taxon>
        <taxon>Fungi</taxon>
        <taxon>Dikarya</taxon>
        <taxon>Ascomycota</taxon>
        <taxon>Pezizomycotina</taxon>
        <taxon>Sordariomycetes</taxon>
        <taxon>Sordariomycetidae</taxon>
        <taxon>Sordariales</taxon>
        <taxon>Lasiosphaeriaceae</taxon>
        <taxon>Lasiosphaeria</taxon>
    </lineage>
</organism>
<dbReference type="InterPro" id="IPR052523">
    <property type="entry name" value="Trichothecene_AcTrans"/>
</dbReference>
<dbReference type="AlphaFoldDB" id="A0AAE0N1I0"/>
<feature type="domain" description="N-acetyltransferase" evidence="1">
    <location>
        <begin position="77"/>
        <end position="211"/>
    </location>
</feature>
<dbReference type="PROSITE" id="PS51186">
    <property type="entry name" value="GNAT"/>
    <property type="match status" value="1"/>
</dbReference>